<reference evidence="2 3" key="1">
    <citation type="submission" date="2016-08" db="EMBL/GenBank/DDBJ databases">
        <title>Evolution of the type three secretion system and type three effector repertoires in Xanthomonas.</title>
        <authorList>
            <person name="Merda D."/>
            <person name="Briand M."/>
            <person name="Bosis E."/>
            <person name="Rousseau C."/>
            <person name="Portier P."/>
            <person name="Jacques M.-A."/>
            <person name="Fischer-Le Saux M."/>
        </authorList>
    </citation>
    <scope>NUCLEOTIDE SEQUENCE [LARGE SCALE GENOMIC DNA]</scope>
    <source>
        <strain evidence="2 3">CFBP 4691</strain>
    </source>
</reference>
<dbReference type="OrthoDB" id="5903948at2"/>
<proteinExistence type="predicted"/>
<evidence type="ECO:0000256" key="1">
    <source>
        <dbReference type="SAM" id="MobiDB-lite"/>
    </source>
</evidence>
<evidence type="ECO:0000313" key="3">
    <source>
        <dbReference type="Proteomes" id="UP000239898"/>
    </source>
</evidence>
<dbReference type="Proteomes" id="UP000239898">
    <property type="component" value="Unassembled WGS sequence"/>
</dbReference>
<accession>A0A2S6Z156</accession>
<dbReference type="EMBL" id="MIGX01000228">
    <property type="protein sequence ID" value="PPT74395.1"/>
    <property type="molecule type" value="Genomic_DNA"/>
</dbReference>
<name>A0A2S6Z156_9XANT</name>
<comment type="caution">
    <text evidence="2">The sequence shown here is derived from an EMBL/GenBank/DDBJ whole genome shotgun (WGS) entry which is preliminary data.</text>
</comment>
<feature type="region of interest" description="Disordered" evidence="1">
    <location>
        <begin position="88"/>
        <end position="110"/>
    </location>
</feature>
<dbReference type="Pfam" id="PF06693">
    <property type="entry name" value="DUF1190"/>
    <property type="match status" value="1"/>
</dbReference>
<evidence type="ECO:0008006" key="4">
    <source>
        <dbReference type="Google" id="ProtNLM"/>
    </source>
</evidence>
<evidence type="ECO:0000313" key="2">
    <source>
        <dbReference type="EMBL" id="PPT74395.1"/>
    </source>
</evidence>
<protein>
    <recommendedName>
        <fullName evidence="4">DUF1190 domain-containing protein</fullName>
    </recommendedName>
</protein>
<dbReference type="AlphaFoldDB" id="A0A2S6Z156"/>
<sequence length="138" mass="14520">MRYQKAQLEHKRVAPRFQGQSQCNQQFGNCTPFSDERGQVSWIPPMAGFLIGYALGNATSGYGGRGVMGASPLYRDYRDGGYYKSNGDLAGRDVGTVQGKAGLPPPPSRAITVARSGFGSSAAARSSFGGDRSSGFGG</sequence>
<keyword evidence="3" id="KW-1185">Reference proteome</keyword>
<gene>
    <name evidence="2" type="ORF">XthCFBP4691_19960</name>
</gene>
<organism evidence="2 3">
    <name type="scientific">Xanthomonas theicola</name>
    <dbReference type="NCBI Taxonomy" id="56464"/>
    <lineage>
        <taxon>Bacteria</taxon>
        <taxon>Pseudomonadati</taxon>
        <taxon>Pseudomonadota</taxon>
        <taxon>Gammaproteobacteria</taxon>
        <taxon>Lysobacterales</taxon>
        <taxon>Lysobacteraceae</taxon>
        <taxon>Xanthomonas</taxon>
    </lineage>
</organism>
<dbReference type="InterPro" id="IPR009576">
    <property type="entry name" value="Biofilm_formation_YgiB"/>
</dbReference>